<evidence type="ECO:0000313" key="5">
    <source>
        <dbReference type="Proteomes" id="UP000029221"/>
    </source>
</evidence>
<dbReference type="STRING" id="319236.BST91_12785"/>
<dbReference type="Proteomes" id="UP000029221">
    <property type="component" value="Unassembled WGS sequence"/>
</dbReference>
<evidence type="ECO:0000259" key="3">
    <source>
        <dbReference type="Pfam" id="PF21544"/>
    </source>
</evidence>
<evidence type="ECO:0000313" key="4">
    <source>
        <dbReference type="EMBL" id="GAK95584.1"/>
    </source>
</evidence>
<dbReference type="Gene3D" id="2.130.10.10">
    <property type="entry name" value="YVTN repeat-like/Quinoprotein amine dehydrogenase"/>
    <property type="match status" value="2"/>
</dbReference>
<dbReference type="Pfam" id="PF21544">
    <property type="entry name" value="PorZ_N_b_propeller"/>
    <property type="match status" value="1"/>
</dbReference>
<organism evidence="4 5">
    <name type="scientific">Nonlabens tegetincola</name>
    <dbReference type="NCBI Taxonomy" id="323273"/>
    <lineage>
        <taxon>Bacteria</taxon>
        <taxon>Pseudomonadati</taxon>
        <taxon>Bacteroidota</taxon>
        <taxon>Flavobacteriia</taxon>
        <taxon>Flavobacteriales</taxon>
        <taxon>Flavobacteriaceae</taxon>
        <taxon>Nonlabens</taxon>
    </lineage>
</organism>
<sequence>MKYFFFSLLIVLSFRLQAQNFENSWEGFFSFNEIIDLERTDEVIYAAASNSIFTYNIGSGEISTITTINGLSGERISQIFYSEDKDVLVIAFENGLLQIVESTGDITTEVAIRDKAIISQENKRVNEFLERGDLLYIATNFGIAIYNLEDLEFDDTYFIGDNGSQIQVNSIAVSNNTLFAATQDGGFRIADITNPFLIDFANWTQTNSDVWVEVFPFDSEIYAVTEGRFIFRYNGSSLVSTGIRVPQPVKDVDTTDSTILFVGNNRSFLYDTNLNIVSTVDLVNGESFNYNAGVIDTSQFYLGTQNSGMLIFDQSNIISAQQVLADGPSRNSAFSISAVPNELWVAYGDYDIFYNPFPLESFGVSHLVNESWINHEFDDVLNARSIASITINPSNTNQVYLNSMIDGLIEFTDDVAVQQFTESNTSMTQIGGNPNNGTRIPSSVFDNSGDLWVLNSITNTTINRKSPTDNWTAVDFSVPYPGELELTSATKIDVSSTGNLFFGTTGAGLYAYNPTDGTFGNLNENIQEGNLVNNYVSAVRLDQNNALWIGSNLGLRVLFNANSIFEDQVTDARPIVIEDSNNIPRELLDGVTILDIEIDGNNRKWIATAGSGAFLFSPSGRETIFQFTKENSPLPSDVINDIAIDGATGKVYFATNNGIVAFQGDRSSEPRENLENVFVFPNPVRPGFNGNVTIDGLTDRARVKITDVEGNLVYEEVSQGGSITWDQRNFGGVKVASGVYLLLISTDDNIETTVTKLMIIR</sequence>
<accession>A0A090PXL2</accession>
<dbReference type="SUPFAM" id="SSF50998">
    <property type="entry name" value="Quinoprotein alcohol dehydrogenase-like"/>
    <property type="match status" value="1"/>
</dbReference>
<dbReference type="SUPFAM" id="SSF101898">
    <property type="entry name" value="NHL repeat"/>
    <property type="match status" value="1"/>
</dbReference>
<dbReference type="InterPro" id="IPR011047">
    <property type="entry name" value="Quinoprotein_ADH-like_sf"/>
</dbReference>
<reference evidence="4" key="1">
    <citation type="journal article" date="2014" name="Genome Announc.">
        <title>Draft Genome Sequences of Marine Flavobacterium Nonlabens Strains NR17, NR24, NR27, NR32, NR33, and Ara13.</title>
        <authorList>
            <person name="Nakanishi M."/>
            <person name="Meirelles P."/>
            <person name="Suzuki R."/>
            <person name="Takatani N."/>
            <person name="Mino S."/>
            <person name="Suda W."/>
            <person name="Oshima K."/>
            <person name="Hattori M."/>
            <person name="Ohkuma M."/>
            <person name="Hosokawa M."/>
            <person name="Miyashita K."/>
            <person name="Thompson F.L."/>
            <person name="Niwa A."/>
            <person name="Sawabe T."/>
            <person name="Sawabe T."/>
        </authorList>
    </citation>
    <scope>NUCLEOTIDE SEQUENCE [LARGE SCALE GENOMIC DNA]</scope>
    <source>
        <strain evidence="4">JCM 19294</strain>
    </source>
</reference>
<evidence type="ECO:0000256" key="1">
    <source>
        <dbReference type="ARBA" id="ARBA00022729"/>
    </source>
</evidence>
<feature type="signal peptide" evidence="2">
    <location>
        <begin position="1"/>
        <end position="18"/>
    </location>
</feature>
<dbReference type="AlphaFoldDB" id="A0A090PXL2"/>
<name>A0A090PXL2_9FLAO</name>
<comment type="caution">
    <text evidence="4">The sequence shown here is derived from an EMBL/GenBank/DDBJ whole genome shotgun (WGS) entry which is preliminary data.</text>
</comment>
<dbReference type="InterPro" id="IPR048954">
    <property type="entry name" value="PorZ_N"/>
</dbReference>
<feature type="domain" description="PorZ N-terminal beta-propeller" evidence="3">
    <location>
        <begin position="44"/>
        <end position="204"/>
    </location>
</feature>
<dbReference type="RefSeq" id="WP_042276165.1">
    <property type="nucleotide sequence ID" value="NZ_BBML01000001.1"/>
</dbReference>
<proteinExistence type="predicted"/>
<gene>
    <name evidence="4" type="ORF">JCM19294_2366</name>
</gene>
<feature type="chain" id="PRO_5001861654" evidence="2">
    <location>
        <begin position="19"/>
        <end position="761"/>
    </location>
</feature>
<dbReference type="NCBIfam" id="TIGR04183">
    <property type="entry name" value="Por_Secre_tail"/>
    <property type="match status" value="1"/>
</dbReference>
<dbReference type="InterPro" id="IPR015943">
    <property type="entry name" value="WD40/YVTN_repeat-like_dom_sf"/>
</dbReference>
<keyword evidence="5" id="KW-1185">Reference proteome</keyword>
<dbReference type="EMBL" id="BBML01000001">
    <property type="protein sequence ID" value="GAK95584.1"/>
    <property type="molecule type" value="Genomic_DNA"/>
</dbReference>
<dbReference type="InterPro" id="IPR026444">
    <property type="entry name" value="Secre_tail"/>
</dbReference>
<dbReference type="eggNOG" id="COG3292">
    <property type="taxonomic scope" value="Bacteria"/>
</dbReference>
<protein>
    <submittedName>
        <fullName evidence="4">Immunoreactive 84kD antigen PG93</fullName>
    </submittedName>
</protein>
<evidence type="ECO:0000256" key="2">
    <source>
        <dbReference type="SAM" id="SignalP"/>
    </source>
</evidence>
<keyword evidence="1 2" id="KW-0732">Signal</keyword>